<evidence type="ECO:0000313" key="8">
    <source>
        <dbReference type="EMBL" id="KAL3523083.1"/>
    </source>
</evidence>
<keyword evidence="3" id="KW-0238">DNA-binding</keyword>
<dbReference type="GO" id="GO:0005634">
    <property type="term" value="C:nucleus"/>
    <property type="evidence" value="ECO:0007669"/>
    <property type="project" value="UniProtKB-SubCell"/>
</dbReference>
<dbReference type="EMBL" id="JBJUIK010000007">
    <property type="protein sequence ID" value="KAL3523083.1"/>
    <property type="molecule type" value="Genomic_DNA"/>
</dbReference>
<dbReference type="PANTHER" id="PTHR31920">
    <property type="entry name" value="B3 DOMAIN-CONTAINING"/>
    <property type="match status" value="1"/>
</dbReference>
<dbReference type="PROSITE" id="PS50863">
    <property type="entry name" value="B3"/>
    <property type="match status" value="1"/>
</dbReference>
<evidence type="ECO:0000256" key="1">
    <source>
        <dbReference type="ARBA" id="ARBA00004123"/>
    </source>
</evidence>
<evidence type="ECO:0000256" key="6">
    <source>
        <dbReference type="SAM" id="MobiDB-lite"/>
    </source>
</evidence>
<keyword evidence="9" id="KW-1185">Reference proteome</keyword>
<evidence type="ECO:0000256" key="4">
    <source>
        <dbReference type="ARBA" id="ARBA00023163"/>
    </source>
</evidence>
<dbReference type="Pfam" id="PF02362">
    <property type="entry name" value="B3"/>
    <property type="match status" value="1"/>
</dbReference>
<dbReference type="AlphaFoldDB" id="A0ABD2ZZX8"/>
<evidence type="ECO:0000313" key="9">
    <source>
        <dbReference type="Proteomes" id="UP001630127"/>
    </source>
</evidence>
<dbReference type="InterPro" id="IPR003340">
    <property type="entry name" value="B3_DNA-bd"/>
</dbReference>
<feature type="region of interest" description="Disordered" evidence="6">
    <location>
        <begin position="318"/>
        <end position="411"/>
    </location>
</feature>
<proteinExistence type="predicted"/>
<feature type="compositionally biased region" description="Basic and acidic residues" evidence="6">
    <location>
        <begin position="326"/>
        <end position="341"/>
    </location>
</feature>
<dbReference type="SUPFAM" id="SSF101936">
    <property type="entry name" value="DNA-binding pseudobarrel domain"/>
    <property type="match status" value="1"/>
</dbReference>
<feature type="region of interest" description="Disordered" evidence="6">
    <location>
        <begin position="175"/>
        <end position="196"/>
    </location>
</feature>
<protein>
    <recommendedName>
        <fullName evidence="7">TF-B3 domain-containing protein</fullName>
    </recommendedName>
</protein>
<feature type="compositionally biased region" description="Polar residues" evidence="6">
    <location>
        <begin position="359"/>
        <end position="378"/>
    </location>
</feature>
<dbReference type="InterPro" id="IPR015300">
    <property type="entry name" value="DNA-bd_pseudobarrel_sf"/>
</dbReference>
<comment type="subcellular location">
    <subcellularLocation>
        <location evidence="1">Nucleus</location>
    </subcellularLocation>
</comment>
<keyword evidence="2" id="KW-0805">Transcription regulation</keyword>
<comment type="caution">
    <text evidence="8">The sequence shown here is derived from an EMBL/GenBank/DDBJ whole genome shotgun (WGS) entry which is preliminary data.</text>
</comment>
<dbReference type="Gene3D" id="2.40.330.10">
    <property type="entry name" value="DNA-binding pseudobarrel domain"/>
    <property type="match status" value="1"/>
</dbReference>
<keyword evidence="5" id="KW-0539">Nucleus</keyword>
<keyword evidence="4" id="KW-0804">Transcription</keyword>
<gene>
    <name evidence="8" type="ORF">ACH5RR_015917</name>
</gene>
<dbReference type="CDD" id="cd10017">
    <property type="entry name" value="B3_DNA"/>
    <property type="match status" value="1"/>
</dbReference>
<evidence type="ECO:0000256" key="2">
    <source>
        <dbReference type="ARBA" id="ARBA00023015"/>
    </source>
</evidence>
<sequence length="489" mass="55626">MRNSLKGINVSGEVDEDFHRSSFFKIIKHELNVEEVCIPTSFWEIVRSRRSNTVILNGPFGGHWYVKVSMHKMVMSLRDGWKKFFTDHSLVENDWLLFTCLGNLMGKLNFRVKVFGENGVEKKETSCLGKKIEVPIPTLIKKSKRGKPCKTHEVGIQVFDKSDKKIKTSRIGKRPNILGPLEKKSKRGKPCKQHDVGLPRFHKSKLENTNSSCFRKQLEIIGPSLEKKSKDNKPCKQHDVAMDIQKRSRGRPRKQHDVGIQGFDGSELEKTKTSHLGKRQEILGPPFEKKTKRSKPYMKHDQLDVAMDLHRSKSSELISVEVDSTTEEKTSNLNKEKRELRPSTVIDQSVQPRGYVPSRHSTSSVSTRLQNLDLSSRIPQPRYAVQTENQDNSSDDEHGGLPRSPTYSTMTDTPLQALNLEDETLCQITNLLLDYDSQSSGNENTKDDFETEGHINQIQNDDALTDSSDEATEKEGNTINVLTKEQDLL</sequence>
<accession>A0ABD2ZZX8</accession>
<dbReference type="PANTHER" id="PTHR31920:SF132">
    <property type="entry name" value="TF-B3 DOMAIN-CONTAINING PROTEIN"/>
    <property type="match status" value="1"/>
</dbReference>
<organism evidence="8 9">
    <name type="scientific">Cinchona calisaya</name>
    <dbReference type="NCBI Taxonomy" id="153742"/>
    <lineage>
        <taxon>Eukaryota</taxon>
        <taxon>Viridiplantae</taxon>
        <taxon>Streptophyta</taxon>
        <taxon>Embryophyta</taxon>
        <taxon>Tracheophyta</taxon>
        <taxon>Spermatophyta</taxon>
        <taxon>Magnoliopsida</taxon>
        <taxon>eudicotyledons</taxon>
        <taxon>Gunneridae</taxon>
        <taxon>Pentapetalae</taxon>
        <taxon>asterids</taxon>
        <taxon>lamiids</taxon>
        <taxon>Gentianales</taxon>
        <taxon>Rubiaceae</taxon>
        <taxon>Cinchonoideae</taxon>
        <taxon>Cinchoneae</taxon>
        <taxon>Cinchona</taxon>
    </lineage>
</organism>
<feature type="domain" description="TF-B3" evidence="7">
    <location>
        <begin position="21"/>
        <end position="118"/>
    </location>
</feature>
<dbReference type="InterPro" id="IPR050655">
    <property type="entry name" value="Plant_B3_domain"/>
</dbReference>
<reference evidence="8 9" key="1">
    <citation type="submission" date="2024-11" db="EMBL/GenBank/DDBJ databases">
        <title>A near-complete genome assembly of Cinchona calisaya.</title>
        <authorList>
            <person name="Lian D.C."/>
            <person name="Zhao X.W."/>
            <person name="Wei L."/>
        </authorList>
    </citation>
    <scope>NUCLEOTIDE SEQUENCE [LARGE SCALE GENOMIC DNA]</scope>
    <source>
        <tissue evidence="8">Nenye</tissue>
    </source>
</reference>
<evidence type="ECO:0000256" key="5">
    <source>
        <dbReference type="ARBA" id="ARBA00023242"/>
    </source>
</evidence>
<evidence type="ECO:0000259" key="7">
    <source>
        <dbReference type="PROSITE" id="PS50863"/>
    </source>
</evidence>
<evidence type="ECO:0000256" key="3">
    <source>
        <dbReference type="ARBA" id="ARBA00023125"/>
    </source>
</evidence>
<dbReference type="GO" id="GO:0003677">
    <property type="term" value="F:DNA binding"/>
    <property type="evidence" value="ECO:0007669"/>
    <property type="project" value="UniProtKB-KW"/>
</dbReference>
<name>A0ABD2ZZX8_9GENT</name>
<dbReference type="Proteomes" id="UP001630127">
    <property type="component" value="Unassembled WGS sequence"/>
</dbReference>